<reference evidence="1" key="1">
    <citation type="submission" date="2022-07" db="EMBL/GenBank/DDBJ databases">
        <title>Marinobacter iranensis a new bacterium isolate from a hipersaline lake in Iran.</title>
        <authorList>
            <person name="Mohammad A.M.A."/>
            <person name="Cristina S.-P."/>
            <person name="Antonio V."/>
        </authorList>
    </citation>
    <scope>NUCLEOTIDE SEQUENCE</scope>
    <source>
        <strain evidence="1">71-i</strain>
    </source>
</reference>
<proteinExistence type="predicted"/>
<protein>
    <submittedName>
        <fullName evidence="1">Uncharacterized protein</fullName>
    </submittedName>
</protein>
<name>A0ABT5YFC9_9GAMM</name>
<dbReference type="RefSeq" id="WP_275709671.1">
    <property type="nucleotide sequence ID" value="NZ_JANCMW010000015.1"/>
</dbReference>
<accession>A0ABT5YFC9</accession>
<keyword evidence="2" id="KW-1185">Reference proteome</keyword>
<dbReference type="Proteomes" id="UP001143391">
    <property type="component" value="Unassembled WGS sequence"/>
</dbReference>
<organism evidence="1 2">
    <name type="scientific">Marinobacter iranensis</name>
    <dbReference type="NCBI Taxonomy" id="2962607"/>
    <lineage>
        <taxon>Bacteria</taxon>
        <taxon>Pseudomonadati</taxon>
        <taxon>Pseudomonadota</taxon>
        <taxon>Gammaproteobacteria</taxon>
        <taxon>Pseudomonadales</taxon>
        <taxon>Marinobacteraceae</taxon>
        <taxon>Marinobacter</taxon>
    </lineage>
</organism>
<gene>
    <name evidence="1" type="ORF">NLU14_19370</name>
</gene>
<evidence type="ECO:0000313" key="1">
    <source>
        <dbReference type="EMBL" id="MDF0752394.1"/>
    </source>
</evidence>
<dbReference type="EMBL" id="JANCMW010000015">
    <property type="protein sequence ID" value="MDF0752394.1"/>
    <property type="molecule type" value="Genomic_DNA"/>
</dbReference>
<evidence type="ECO:0000313" key="2">
    <source>
        <dbReference type="Proteomes" id="UP001143391"/>
    </source>
</evidence>
<comment type="caution">
    <text evidence="1">The sequence shown here is derived from an EMBL/GenBank/DDBJ whole genome shotgun (WGS) entry which is preliminary data.</text>
</comment>
<sequence length="288" mass="32341">MPTTGCATLGMVGSGGLAVTNAYGFGRSVQMGLGVVRASDDVAKATVWATAGTPLSSLFARLNIAGLVFTVFELGGTWLYNRYNLSERDQWLQTTPWSREPDQVHNGSLEEYEQAFARLGNSLSLEKVPAEEEDGKDQLVLNCHALTAEGLIEPLGQPASRRVWLSAWRIRPERSGWFRDTPETWVRCSHDILTNLDIRDGSGHLQLTFSPPDHSKSGPDPETRDLALMVRLDTLHSEDRYTQEVYMLKVTPDSDWPVTPVQEPPQDKEGRTFWYQVRNPFMELDIFE</sequence>